<protein>
    <submittedName>
        <fullName evidence="1">Nonribosomal peptide synthetase 1</fullName>
    </submittedName>
</protein>
<sequence>ETVWGLRAGSCFGSASCQESCCHTSTCSLTVEETSESAASFGNFRSVMHDFSNVWLGKV</sequence>
<dbReference type="EMBL" id="QNUK01000796">
    <property type="protein sequence ID" value="KAF5889545.1"/>
    <property type="molecule type" value="Genomic_DNA"/>
</dbReference>
<dbReference type="Proteomes" id="UP000727407">
    <property type="component" value="Unassembled WGS sequence"/>
</dbReference>
<keyword evidence="2" id="KW-1185">Reference proteome</keyword>
<comment type="caution">
    <text evidence="1">The sequence shown here is derived from an EMBL/GenBank/DDBJ whole genome shotgun (WGS) entry which is preliminary data.</text>
</comment>
<reference evidence="1" key="1">
    <citation type="submission" date="2020-07" db="EMBL/GenBank/DDBJ databases">
        <title>Clarias magur genome sequencing, assembly and annotation.</title>
        <authorList>
            <person name="Kushwaha B."/>
            <person name="Kumar R."/>
            <person name="Das P."/>
            <person name="Joshi C.G."/>
            <person name="Kumar D."/>
            <person name="Nagpure N.S."/>
            <person name="Pandey M."/>
            <person name="Agarwal S."/>
            <person name="Srivastava S."/>
            <person name="Singh M."/>
            <person name="Sahoo L."/>
            <person name="Jayasankar P."/>
            <person name="Meher P.K."/>
            <person name="Koringa P.G."/>
            <person name="Iquebal M.A."/>
            <person name="Das S.P."/>
            <person name="Bit A."/>
            <person name="Patnaik S."/>
            <person name="Patel N."/>
            <person name="Shah T.M."/>
            <person name="Hinsu A."/>
            <person name="Jena J.K."/>
        </authorList>
    </citation>
    <scope>NUCLEOTIDE SEQUENCE</scope>
    <source>
        <strain evidence="1">CIFAMagur01</strain>
        <tissue evidence="1">Testis</tissue>
    </source>
</reference>
<evidence type="ECO:0000313" key="2">
    <source>
        <dbReference type="Proteomes" id="UP000727407"/>
    </source>
</evidence>
<organism evidence="1 2">
    <name type="scientific">Clarias magur</name>
    <name type="common">Asian catfish</name>
    <name type="synonym">Macropteronotus magur</name>
    <dbReference type="NCBI Taxonomy" id="1594786"/>
    <lineage>
        <taxon>Eukaryota</taxon>
        <taxon>Metazoa</taxon>
        <taxon>Chordata</taxon>
        <taxon>Craniata</taxon>
        <taxon>Vertebrata</taxon>
        <taxon>Euteleostomi</taxon>
        <taxon>Actinopterygii</taxon>
        <taxon>Neopterygii</taxon>
        <taxon>Teleostei</taxon>
        <taxon>Ostariophysi</taxon>
        <taxon>Siluriformes</taxon>
        <taxon>Clariidae</taxon>
        <taxon>Clarias</taxon>
    </lineage>
</organism>
<gene>
    <name evidence="1" type="primary">Nrps1</name>
    <name evidence="1" type="ORF">DAT39_020753</name>
</gene>
<proteinExistence type="predicted"/>
<evidence type="ECO:0000313" key="1">
    <source>
        <dbReference type="EMBL" id="KAF5889545.1"/>
    </source>
</evidence>
<accession>A0A8J4X9J6</accession>
<feature type="non-terminal residue" evidence="1">
    <location>
        <position position="59"/>
    </location>
</feature>
<name>A0A8J4X9J6_CLAMG</name>
<dbReference type="AlphaFoldDB" id="A0A8J4X9J6"/>